<comment type="caution">
    <text evidence="2">The sequence shown here is derived from an EMBL/GenBank/DDBJ whole genome shotgun (WGS) entry which is preliminary data.</text>
</comment>
<reference evidence="2" key="1">
    <citation type="submission" date="2020-08" db="EMBL/GenBank/DDBJ databases">
        <title>Multicomponent nature underlies the extraordinary mechanical properties of spider dragline silk.</title>
        <authorList>
            <person name="Kono N."/>
            <person name="Nakamura H."/>
            <person name="Mori M."/>
            <person name="Yoshida Y."/>
            <person name="Ohtoshi R."/>
            <person name="Malay A.D."/>
            <person name="Moran D.A.P."/>
            <person name="Tomita M."/>
            <person name="Numata K."/>
            <person name="Arakawa K."/>
        </authorList>
    </citation>
    <scope>NUCLEOTIDE SEQUENCE</scope>
</reference>
<evidence type="ECO:0000313" key="2">
    <source>
        <dbReference type="EMBL" id="GFS42618.1"/>
    </source>
</evidence>
<sequence length="109" mass="12471">MFFLESSVCVFMWFRAYHLTPLAIHLRLFSFAKYDRLTQQVAKSKAGGNPHQRNRPDSHFSTSSVAGRLRVSCEDFVLVTLFPCCVCCWRSSKNRAISLLGGDNFFSKQ</sequence>
<proteinExistence type="predicted"/>
<keyword evidence="3" id="KW-1185">Reference proteome</keyword>
<dbReference type="AlphaFoldDB" id="A0A8X6IEE8"/>
<evidence type="ECO:0000313" key="3">
    <source>
        <dbReference type="Proteomes" id="UP000886998"/>
    </source>
</evidence>
<accession>A0A8X6IEE8</accession>
<gene>
    <name evidence="1" type="ORF">TNIN_363761</name>
    <name evidence="2" type="ORF">TNIN_363791</name>
</gene>
<dbReference type="Proteomes" id="UP000886998">
    <property type="component" value="Unassembled WGS sequence"/>
</dbReference>
<protein>
    <submittedName>
        <fullName evidence="2">Uncharacterized protein</fullName>
    </submittedName>
</protein>
<dbReference type="EMBL" id="BMAV01025572">
    <property type="protein sequence ID" value="GFS42612.1"/>
    <property type="molecule type" value="Genomic_DNA"/>
</dbReference>
<dbReference type="EMBL" id="BMAV01025572">
    <property type="protein sequence ID" value="GFS42618.1"/>
    <property type="molecule type" value="Genomic_DNA"/>
</dbReference>
<evidence type="ECO:0000313" key="1">
    <source>
        <dbReference type="EMBL" id="GFS42612.1"/>
    </source>
</evidence>
<name>A0A8X6IEE8_9ARAC</name>
<organism evidence="2 3">
    <name type="scientific">Trichonephila inaurata madagascariensis</name>
    <dbReference type="NCBI Taxonomy" id="2747483"/>
    <lineage>
        <taxon>Eukaryota</taxon>
        <taxon>Metazoa</taxon>
        <taxon>Ecdysozoa</taxon>
        <taxon>Arthropoda</taxon>
        <taxon>Chelicerata</taxon>
        <taxon>Arachnida</taxon>
        <taxon>Araneae</taxon>
        <taxon>Araneomorphae</taxon>
        <taxon>Entelegynae</taxon>
        <taxon>Araneoidea</taxon>
        <taxon>Nephilidae</taxon>
        <taxon>Trichonephila</taxon>
        <taxon>Trichonephila inaurata</taxon>
    </lineage>
</organism>